<proteinExistence type="predicted"/>
<evidence type="ECO:0000313" key="2">
    <source>
        <dbReference type="Proteomes" id="UP000324832"/>
    </source>
</evidence>
<protein>
    <submittedName>
        <fullName evidence="1">Uncharacterized protein</fullName>
    </submittedName>
</protein>
<dbReference type="EMBL" id="FZQP02000115">
    <property type="protein sequence ID" value="VVC87372.1"/>
    <property type="molecule type" value="Genomic_DNA"/>
</dbReference>
<name>A0A5E4PQP5_9NEOP</name>
<reference evidence="1 2" key="1">
    <citation type="submission" date="2017-07" db="EMBL/GenBank/DDBJ databases">
        <authorList>
            <person name="Talla V."/>
            <person name="Backstrom N."/>
        </authorList>
    </citation>
    <scope>NUCLEOTIDE SEQUENCE [LARGE SCALE GENOMIC DNA]</scope>
</reference>
<keyword evidence="2" id="KW-1185">Reference proteome</keyword>
<sequence>MKIWVQEYLYSMWGLNIKSISNSYCTYRLCRKEYYFAVDTLTPATRVVHRLRPHDSTRDIEVQTMSAEVVNTTISQPPPMPELVMPMPISRVAPTINV</sequence>
<dbReference type="AlphaFoldDB" id="A0A5E4PQP5"/>
<accession>A0A5E4PQP5</accession>
<dbReference type="Proteomes" id="UP000324832">
    <property type="component" value="Unassembled WGS sequence"/>
</dbReference>
<gene>
    <name evidence="1" type="ORF">LSINAPIS_LOCUS998</name>
</gene>
<organism evidence="1 2">
    <name type="scientific">Leptidea sinapis</name>
    <dbReference type="NCBI Taxonomy" id="189913"/>
    <lineage>
        <taxon>Eukaryota</taxon>
        <taxon>Metazoa</taxon>
        <taxon>Ecdysozoa</taxon>
        <taxon>Arthropoda</taxon>
        <taxon>Hexapoda</taxon>
        <taxon>Insecta</taxon>
        <taxon>Pterygota</taxon>
        <taxon>Neoptera</taxon>
        <taxon>Endopterygota</taxon>
        <taxon>Lepidoptera</taxon>
        <taxon>Glossata</taxon>
        <taxon>Ditrysia</taxon>
        <taxon>Papilionoidea</taxon>
        <taxon>Pieridae</taxon>
        <taxon>Dismorphiinae</taxon>
        <taxon>Leptidea</taxon>
    </lineage>
</organism>
<evidence type="ECO:0000313" key="1">
    <source>
        <dbReference type="EMBL" id="VVC87372.1"/>
    </source>
</evidence>